<dbReference type="PANTHER" id="PTHR12618:SF20">
    <property type="entry name" value="PHD AND RING FINGER DOMAIN-CONTAINING PROTEIN 1"/>
    <property type="match status" value="1"/>
</dbReference>
<dbReference type="GO" id="GO:0008270">
    <property type="term" value="F:zinc ion binding"/>
    <property type="evidence" value="ECO:0007669"/>
    <property type="project" value="UniProtKB-KW"/>
</dbReference>
<accession>C1H729</accession>
<dbReference type="eggNOG" id="KOG0825">
    <property type="taxonomic scope" value="Eukaryota"/>
</dbReference>
<dbReference type="OMA" id="GDWYCME"/>
<feature type="domain" description="PHD-type" evidence="6">
    <location>
        <begin position="135"/>
        <end position="183"/>
    </location>
</feature>
<gene>
    <name evidence="8" type="ORF">PAAG_06570</name>
</gene>
<evidence type="ECO:0000256" key="3">
    <source>
        <dbReference type="ARBA" id="ARBA00022833"/>
    </source>
</evidence>
<dbReference type="Pfam" id="PF00628">
    <property type="entry name" value="PHD"/>
    <property type="match status" value="1"/>
</dbReference>
<evidence type="ECO:0000256" key="2">
    <source>
        <dbReference type="ARBA" id="ARBA00022771"/>
    </source>
</evidence>
<protein>
    <recommendedName>
        <fullName evidence="10">PHD and RING finger domain-containing protein</fullName>
    </recommendedName>
</protein>
<feature type="region of interest" description="Disordered" evidence="5">
    <location>
        <begin position="322"/>
        <end position="550"/>
    </location>
</feature>
<feature type="compositionally biased region" description="Low complexity" evidence="5">
    <location>
        <begin position="522"/>
        <end position="546"/>
    </location>
</feature>
<dbReference type="PROSITE" id="PS50089">
    <property type="entry name" value="ZF_RING_2"/>
    <property type="match status" value="1"/>
</dbReference>
<dbReference type="SMART" id="SM00249">
    <property type="entry name" value="PHD"/>
    <property type="match status" value="1"/>
</dbReference>
<dbReference type="GeneID" id="9094666"/>
<sequence length="637" mass="70056">MTDTCIVCLGDLGDGASEPAHVVCVDQDHLPRSGDIQRAPRLEVVVTSPKPDPEADLGKIAHLLPCGHTLHDECLKPWVERANSCPICRQNFNMVELTDTVGGPVVSSYCVEDRVQVADIDPSIVVDELDAESDSQPCPICGYDDNEDVLLLCDGCDVAIHTYCAGLDAVPSGPWFCSQCETQREILAVGSRPRNQSTRRTRGDQRRIRSRNQINAVHWARVWQTVWDHLNLDLDFPFDDERAHNRAVEQRRREVANRREFRAWERRFQIAERQGVANRFRDTASALLEIGRGWPSRPRQRIETPEPESLDEVRAWNAFERAREIQDDPSSSSSRGRKRKSPTASPVEPQPAQPERRLKRPRTRRPEALAADFLDHGGESSRAGRSANAGGSAASGRVPADSNVSTGPSFLQSLLKEVEDSSPPSLNNSAFRSNVFSATPGDSSSPHPSSPVQSSLSSNRSSPQPSSATPPPYNNGPTTPITVPDPAAFSFPEFSPSCSPNPDHGTVDRPRLPRQMHRSQRVGHSSSSSPSRSRSNESSPTRSSLSISVKSDLQKMVSAALKPHYRSREISKDEYTDINRRISRMLYEKVGAVTTLDADAKSRWSGVASEEVSKAIASLKGTREVTGKVNKGSDNSG</sequence>
<dbReference type="KEGG" id="pbl:PAAG_06570"/>
<dbReference type="EMBL" id="KN294010">
    <property type="protein sequence ID" value="EEH35523.1"/>
    <property type="molecule type" value="Genomic_DNA"/>
</dbReference>
<proteinExistence type="predicted"/>
<feature type="compositionally biased region" description="Polar residues" evidence="5">
    <location>
        <begin position="402"/>
        <end position="412"/>
    </location>
</feature>
<dbReference type="InterPro" id="IPR001965">
    <property type="entry name" value="Znf_PHD"/>
</dbReference>
<evidence type="ECO:0000256" key="4">
    <source>
        <dbReference type="PROSITE-ProRule" id="PRU00175"/>
    </source>
</evidence>
<dbReference type="InterPro" id="IPR011011">
    <property type="entry name" value="Znf_FYVE_PHD"/>
</dbReference>
<evidence type="ECO:0000313" key="9">
    <source>
        <dbReference type="Proteomes" id="UP000002059"/>
    </source>
</evidence>
<organism evidence="8 9">
    <name type="scientific">Paracoccidioides lutzii (strain ATCC MYA-826 / Pb01)</name>
    <name type="common">Paracoccidioides brasiliensis</name>
    <dbReference type="NCBI Taxonomy" id="502779"/>
    <lineage>
        <taxon>Eukaryota</taxon>
        <taxon>Fungi</taxon>
        <taxon>Dikarya</taxon>
        <taxon>Ascomycota</taxon>
        <taxon>Pezizomycotina</taxon>
        <taxon>Eurotiomycetes</taxon>
        <taxon>Eurotiomycetidae</taxon>
        <taxon>Onygenales</taxon>
        <taxon>Ajellomycetaceae</taxon>
        <taxon>Paracoccidioides</taxon>
    </lineage>
</organism>
<dbReference type="OrthoDB" id="8062037at2759"/>
<evidence type="ECO:0000256" key="1">
    <source>
        <dbReference type="ARBA" id="ARBA00022723"/>
    </source>
</evidence>
<feature type="domain" description="RING-type" evidence="7">
    <location>
        <begin position="5"/>
        <end position="89"/>
    </location>
</feature>
<keyword evidence="3" id="KW-0862">Zinc</keyword>
<feature type="compositionally biased region" description="Low complexity" evidence="5">
    <location>
        <begin position="443"/>
        <end position="467"/>
    </location>
</feature>
<dbReference type="VEuPathDB" id="FungiDB:PAAG_06570"/>
<feature type="compositionally biased region" description="Polar residues" evidence="5">
    <location>
        <begin position="422"/>
        <end position="442"/>
    </location>
</feature>
<dbReference type="InterPro" id="IPR047157">
    <property type="entry name" value="PHRF1/Atg35"/>
</dbReference>
<dbReference type="SUPFAM" id="SSF57903">
    <property type="entry name" value="FYVE/PHD zinc finger"/>
    <property type="match status" value="1"/>
</dbReference>
<reference evidence="8 9" key="1">
    <citation type="journal article" date="2011" name="PLoS Genet.">
        <title>Comparative genomic analysis of human fungal pathogens causing paracoccidioidomycosis.</title>
        <authorList>
            <person name="Desjardins C.A."/>
            <person name="Champion M.D."/>
            <person name="Holder J.W."/>
            <person name="Muszewska A."/>
            <person name="Goldberg J."/>
            <person name="Bailao A.M."/>
            <person name="Brigido M.M."/>
            <person name="Ferreira M.E."/>
            <person name="Garcia A.M."/>
            <person name="Grynberg M."/>
            <person name="Gujja S."/>
            <person name="Heiman D.I."/>
            <person name="Henn M.R."/>
            <person name="Kodira C.D."/>
            <person name="Leon-Narvaez H."/>
            <person name="Longo L.V."/>
            <person name="Ma L.J."/>
            <person name="Malavazi I."/>
            <person name="Matsuo A.L."/>
            <person name="Morais F.V."/>
            <person name="Pereira M."/>
            <person name="Rodriguez-Brito S."/>
            <person name="Sakthikumar S."/>
            <person name="Salem-Izacc S.M."/>
            <person name="Sykes S.M."/>
            <person name="Teixeira M.M."/>
            <person name="Vallejo M.C."/>
            <person name="Walter M.E."/>
            <person name="Yandava C."/>
            <person name="Young S."/>
            <person name="Zeng Q."/>
            <person name="Zucker J."/>
            <person name="Felipe M.S."/>
            <person name="Goldman G.H."/>
            <person name="Haas B.J."/>
            <person name="McEwen J.G."/>
            <person name="Nino-Vega G."/>
            <person name="Puccia R."/>
            <person name="San-Blas G."/>
            <person name="Soares C.M."/>
            <person name="Birren B.W."/>
            <person name="Cuomo C.A."/>
        </authorList>
    </citation>
    <scope>NUCLEOTIDE SEQUENCE [LARGE SCALE GENOMIC DNA]</scope>
    <source>
        <strain evidence="9">ATCC MYA-826 / Pb01</strain>
    </source>
</reference>
<dbReference type="SUPFAM" id="SSF57850">
    <property type="entry name" value="RING/U-box"/>
    <property type="match status" value="1"/>
</dbReference>
<keyword evidence="9" id="KW-1185">Reference proteome</keyword>
<dbReference type="PROSITE" id="PS50016">
    <property type="entry name" value="ZF_PHD_2"/>
    <property type="match status" value="1"/>
</dbReference>
<dbReference type="AlphaFoldDB" id="C1H729"/>
<dbReference type="HOGENOM" id="CLU_026721_0_0_1"/>
<evidence type="ECO:0000259" key="6">
    <source>
        <dbReference type="PROSITE" id="PS50016"/>
    </source>
</evidence>
<name>C1H729_PARBA</name>
<feature type="compositionally biased region" description="Basic residues" evidence="5">
    <location>
        <begin position="512"/>
        <end position="521"/>
    </location>
</feature>
<dbReference type="InterPro" id="IPR001841">
    <property type="entry name" value="Znf_RING"/>
</dbReference>
<keyword evidence="2 4" id="KW-0863">Zinc-finger</keyword>
<dbReference type="InterPro" id="IPR019787">
    <property type="entry name" value="Znf_PHD-finger"/>
</dbReference>
<evidence type="ECO:0000259" key="7">
    <source>
        <dbReference type="PROSITE" id="PS50089"/>
    </source>
</evidence>
<dbReference type="RefSeq" id="XP_002791400.1">
    <property type="nucleotide sequence ID" value="XM_002791354.1"/>
</dbReference>
<dbReference type="PANTHER" id="PTHR12618">
    <property type="entry name" value="PHD AND RING FINGER DOMAIN-CONTAINING PROTEIN 1"/>
    <property type="match status" value="1"/>
</dbReference>
<dbReference type="Proteomes" id="UP000002059">
    <property type="component" value="Partially assembled WGS sequence"/>
</dbReference>
<dbReference type="Gene3D" id="3.30.40.10">
    <property type="entry name" value="Zinc/RING finger domain, C3HC4 (zinc finger)"/>
    <property type="match status" value="2"/>
</dbReference>
<evidence type="ECO:0000256" key="5">
    <source>
        <dbReference type="SAM" id="MobiDB-lite"/>
    </source>
</evidence>
<feature type="compositionally biased region" description="Low complexity" evidence="5">
    <location>
        <begin position="380"/>
        <end position="397"/>
    </location>
</feature>
<dbReference type="InterPro" id="IPR013083">
    <property type="entry name" value="Znf_RING/FYVE/PHD"/>
</dbReference>
<feature type="compositionally biased region" description="Low complexity" evidence="5">
    <location>
        <begin position="475"/>
        <end position="502"/>
    </location>
</feature>
<evidence type="ECO:0000313" key="8">
    <source>
        <dbReference type="EMBL" id="EEH35523.1"/>
    </source>
</evidence>
<dbReference type="Pfam" id="PF13639">
    <property type="entry name" value="zf-RING_2"/>
    <property type="match status" value="1"/>
</dbReference>
<evidence type="ECO:0008006" key="10">
    <source>
        <dbReference type="Google" id="ProtNLM"/>
    </source>
</evidence>
<dbReference type="SMART" id="SM00184">
    <property type="entry name" value="RING"/>
    <property type="match status" value="2"/>
</dbReference>
<keyword evidence="1" id="KW-0479">Metal-binding</keyword>